<dbReference type="Proteomes" id="UP000011518">
    <property type="component" value="Unassembled WGS sequence"/>
</dbReference>
<sequence>MKYFNCMSEEETEAERTKLLVKEVMNDNFDFLISKMRSLEEGECAALTTLLATAVIGLSCKVHSKTPMPQRKPQCSPEAWSLLSECQSSCFHIRAGTLPPAGPPKADWSRFSNASSHSILISLFLWKRVFYGNQVFSLLPTGY</sequence>
<gene>
    <name evidence="1" type="ORF">TREES_T100021531</name>
</gene>
<accession>L9KF64</accession>
<dbReference type="InParanoid" id="L9KF64"/>
<dbReference type="EMBL" id="KB320881">
    <property type="protein sequence ID" value="ELW61371.1"/>
    <property type="molecule type" value="Genomic_DNA"/>
</dbReference>
<keyword evidence="2" id="KW-1185">Reference proteome</keyword>
<protein>
    <submittedName>
        <fullName evidence="1">Uncharacterized protein</fullName>
    </submittedName>
</protein>
<name>L9KF64_TUPCH</name>
<organism evidence="1 2">
    <name type="scientific">Tupaia chinensis</name>
    <name type="common">Chinese tree shrew</name>
    <name type="synonym">Tupaia belangeri chinensis</name>
    <dbReference type="NCBI Taxonomy" id="246437"/>
    <lineage>
        <taxon>Eukaryota</taxon>
        <taxon>Metazoa</taxon>
        <taxon>Chordata</taxon>
        <taxon>Craniata</taxon>
        <taxon>Vertebrata</taxon>
        <taxon>Euteleostomi</taxon>
        <taxon>Mammalia</taxon>
        <taxon>Eutheria</taxon>
        <taxon>Euarchontoglires</taxon>
        <taxon>Scandentia</taxon>
        <taxon>Tupaiidae</taxon>
        <taxon>Tupaia</taxon>
    </lineage>
</organism>
<proteinExistence type="predicted"/>
<reference evidence="2" key="1">
    <citation type="submission" date="2012-07" db="EMBL/GenBank/DDBJ databases">
        <title>Genome of the Chinese tree shrew, a rising model animal genetically related to primates.</title>
        <authorList>
            <person name="Zhang G."/>
            <person name="Fan Y."/>
            <person name="Yao Y."/>
            <person name="Huang Z."/>
        </authorList>
    </citation>
    <scope>NUCLEOTIDE SEQUENCE [LARGE SCALE GENOMIC DNA]</scope>
</reference>
<reference evidence="2" key="2">
    <citation type="journal article" date="2013" name="Nat. Commun.">
        <title>Genome of the Chinese tree shrew.</title>
        <authorList>
            <person name="Fan Y."/>
            <person name="Huang Z.Y."/>
            <person name="Cao C.C."/>
            <person name="Chen C.S."/>
            <person name="Chen Y.X."/>
            <person name="Fan D.D."/>
            <person name="He J."/>
            <person name="Hou H.L."/>
            <person name="Hu L."/>
            <person name="Hu X.T."/>
            <person name="Jiang X.T."/>
            <person name="Lai R."/>
            <person name="Lang Y.S."/>
            <person name="Liang B."/>
            <person name="Liao S.G."/>
            <person name="Mu D."/>
            <person name="Ma Y.Y."/>
            <person name="Niu Y.Y."/>
            <person name="Sun X.Q."/>
            <person name="Xia J.Q."/>
            <person name="Xiao J."/>
            <person name="Xiong Z.Q."/>
            <person name="Xu L."/>
            <person name="Yang L."/>
            <person name="Zhang Y."/>
            <person name="Zhao W."/>
            <person name="Zhao X.D."/>
            <person name="Zheng Y.T."/>
            <person name="Zhou J.M."/>
            <person name="Zhu Y.B."/>
            <person name="Zhang G.J."/>
            <person name="Wang J."/>
            <person name="Yao Y.G."/>
        </authorList>
    </citation>
    <scope>NUCLEOTIDE SEQUENCE [LARGE SCALE GENOMIC DNA]</scope>
</reference>
<dbReference type="AlphaFoldDB" id="L9KF64"/>
<evidence type="ECO:0000313" key="2">
    <source>
        <dbReference type="Proteomes" id="UP000011518"/>
    </source>
</evidence>
<evidence type="ECO:0000313" key="1">
    <source>
        <dbReference type="EMBL" id="ELW61371.1"/>
    </source>
</evidence>